<feature type="chain" id="PRO_5025336478" description="Basic blue protein" evidence="6">
    <location>
        <begin position="31"/>
        <end position="127"/>
    </location>
</feature>
<comment type="caution">
    <text evidence="8">The sequence shown here is derived from an EMBL/GenBank/DDBJ whole genome shotgun (WGS) entry which is preliminary data.</text>
</comment>
<evidence type="ECO:0000256" key="5">
    <source>
        <dbReference type="ARBA" id="ARBA00082491"/>
    </source>
</evidence>
<proteinExistence type="predicted"/>
<keyword evidence="6" id="KW-0732">Signal</keyword>
<dbReference type="PANTHER" id="PTHR33021:SF424">
    <property type="entry name" value="BASIC BLUE PROTEIN"/>
    <property type="match status" value="1"/>
</dbReference>
<evidence type="ECO:0000256" key="2">
    <source>
        <dbReference type="ARBA" id="ARBA00023008"/>
    </source>
</evidence>
<dbReference type="InterPro" id="IPR008972">
    <property type="entry name" value="Cupredoxin"/>
</dbReference>
<dbReference type="InterPro" id="IPR041844">
    <property type="entry name" value="Plantacyanin"/>
</dbReference>
<dbReference type="Gene3D" id="2.60.40.420">
    <property type="entry name" value="Cupredoxins - blue copper proteins"/>
    <property type="match status" value="1"/>
</dbReference>
<keyword evidence="3" id="KW-1015">Disulfide bond</keyword>
<dbReference type="GO" id="GO:0005886">
    <property type="term" value="C:plasma membrane"/>
    <property type="evidence" value="ECO:0007669"/>
    <property type="project" value="TreeGrafter"/>
</dbReference>
<evidence type="ECO:0000259" key="7">
    <source>
        <dbReference type="PROSITE" id="PS51485"/>
    </source>
</evidence>
<evidence type="ECO:0000256" key="4">
    <source>
        <dbReference type="ARBA" id="ARBA00071970"/>
    </source>
</evidence>
<dbReference type="InterPro" id="IPR003245">
    <property type="entry name" value="Phytocyanin_dom"/>
</dbReference>
<keyword evidence="1" id="KW-0479">Metal-binding</keyword>
<accession>A0A6A2YVM7</accession>
<keyword evidence="2" id="KW-0186">Copper</keyword>
<dbReference type="Pfam" id="PF02298">
    <property type="entry name" value="Cu_bind_like"/>
    <property type="match status" value="1"/>
</dbReference>
<dbReference type="AlphaFoldDB" id="A0A6A2YVM7"/>
<feature type="signal peptide" evidence="6">
    <location>
        <begin position="1"/>
        <end position="30"/>
    </location>
</feature>
<dbReference type="GO" id="GO:0009055">
    <property type="term" value="F:electron transfer activity"/>
    <property type="evidence" value="ECO:0007669"/>
    <property type="project" value="InterPro"/>
</dbReference>
<dbReference type="Proteomes" id="UP000436088">
    <property type="component" value="Unassembled WGS sequence"/>
</dbReference>
<dbReference type="PANTHER" id="PTHR33021">
    <property type="entry name" value="BLUE COPPER PROTEIN"/>
    <property type="match status" value="1"/>
</dbReference>
<protein>
    <recommendedName>
        <fullName evidence="4">Basic blue protein</fullName>
    </recommendedName>
    <alternativeName>
        <fullName evidence="5">Plantacyanin</fullName>
    </alternativeName>
</protein>
<evidence type="ECO:0000256" key="1">
    <source>
        <dbReference type="ARBA" id="ARBA00022723"/>
    </source>
</evidence>
<gene>
    <name evidence="8" type="ORF">F3Y22_tig00111208pilonHSYRG00226</name>
</gene>
<sequence>MAHGSGSSNQAMFMVPFLLYLLIFSETVDATTYTVGGSDGWTFNTATWPRGKHFRAGDKLLFKYDPALHNVVGVSSGGYRRCITPAAGAKVYKSGKDEVKLRKGMDFFICNIAGHCESGMKIAINAV</sequence>
<reference evidence="8" key="1">
    <citation type="submission" date="2019-09" db="EMBL/GenBank/DDBJ databases">
        <title>Draft genome information of white flower Hibiscus syriacus.</title>
        <authorList>
            <person name="Kim Y.-M."/>
        </authorList>
    </citation>
    <scope>NUCLEOTIDE SEQUENCE [LARGE SCALE GENOMIC DNA]</scope>
    <source>
        <strain evidence="8">YM2019G1</strain>
    </source>
</reference>
<evidence type="ECO:0000256" key="6">
    <source>
        <dbReference type="SAM" id="SignalP"/>
    </source>
</evidence>
<feature type="domain" description="Phytocyanin" evidence="7">
    <location>
        <begin position="31"/>
        <end position="127"/>
    </location>
</feature>
<keyword evidence="9" id="KW-1185">Reference proteome</keyword>
<evidence type="ECO:0000313" key="8">
    <source>
        <dbReference type="EMBL" id="KAE8683443.1"/>
    </source>
</evidence>
<dbReference type="GO" id="GO:0046872">
    <property type="term" value="F:metal ion binding"/>
    <property type="evidence" value="ECO:0007669"/>
    <property type="project" value="UniProtKB-KW"/>
</dbReference>
<dbReference type="FunFam" id="2.60.40.420:FF:000013">
    <property type="entry name" value="basic blue protein-like"/>
    <property type="match status" value="1"/>
</dbReference>
<evidence type="ECO:0000313" key="9">
    <source>
        <dbReference type="Proteomes" id="UP000436088"/>
    </source>
</evidence>
<dbReference type="CDD" id="cd11013">
    <property type="entry name" value="Plantacyanin"/>
    <property type="match status" value="1"/>
</dbReference>
<dbReference type="OrthoDB" id="1934652at2759"/>
<dbReference type="InterPro" id="IPR039391">
    <property type="entry name" value="Phytocyanin-like"/>
</dbReference>
<dbReference type="EMBL" id="VEPZ02001269">
    <property type="protein sequence ID" value="KAE8683443.1"/>
    <property type="molecule type" value="Genomic_DNA"/>
</dbReference>
<organism evidence="8 9">
    <name type="scientific">Hibiscus syriacus</name>
    <name type="common">Rose of Sharon</name>
    <dbReference type="NCBI Taxonomy" id="106335"/>
    <lineage>
        <taxon>Eukaryota</taxon>
        <taxon>Viridiplantae</taxon>
        <taxon>Streptophyta</taxon>
        <taxon>Embryophyta</taxon>
        <taxon>Tracheophyta</taxon>
        <taxon>Spermatophyta</taxon>
        <taxon>Magnoliopsida</taxon>
        <taxon>eudicotyledons</taxon>
        <taxon>Gunneridae</taxon>
        <taxon>Pentapetalae</taxon>
        <taxon>rosids</taxon>
        <taxon>malvids</taxon>
        <taxon>Malvales</taxon>
        <taxon>Malvaceae</taxon>
        <taxon>Malvoideae</taxon>
        <taxon>Hibiscus</taxon>
    </lineage>
</organism>
<dbReference type="PROSITE" id="PS51485">
    <property type="entry name" value="PHYTOCYANIN"/>
    <property type="match status" value="1"/>
</dbReference>
<dbReference type="SUPFAM" id="SSF49503">
    <property type="entry name" value="Cupredoxins"/>
    <property type="match status" value="1"/>
</dbReference>
<name>A0A6A2YVM7_HIBSY</name>
<evidence type="ECO:0000256" key="3">
    <source>
        <dbReference type="ARBA" id="ARBA00023157"/>
    </source>
</evidence>